<organism evidence="5 6">
    <name type="scientific">Siphonobacter curvatus</name>
    <dbReference type="NCBI Taxonomy" id="2094562"/>
    <lineage>
        <taxon>Bacteria</taxon>
        <taxon>Pseudomonadati</taxon>
        <taxon>Bacteroidota</taxon>
        <taxon>Cytophagia</taxon>
        <taxon>Cytophagales</taxon>
        <taxon>Cytophagaceae</taxon>
        <taxon>Siphonobacter</taxon>
    </lineage>
</organism>
<evidence type="ECO:0000256" key="1">
    <source>
        <dbReference type="ARBA" id="ARBA00007261"/>
    </source>
</evidence>
<dbReference type="PANTHER" id="PTHR11851">
    <property type="entry name" value="METALLOPROTEASE"/>
    <property type="match status" value="1"/>
</dbReference>
<dbReference type="AlphaFoldDB" id="A0A2S7IL91"/>
<evidence type="ECO:0000313" key="5">
    <source>
        <dbReference type="EMBL" id="PQA58487.1"/>
    </source>
</evidence>
<feature type="domain" description="Peptidase M16 C-terminal" evidence="4">
    <location>
        <begin position="192"/>
        <end position="368"/>
    </location>
</feature>
<feature type="domain" description="Peptidase M16 N-terminal" evidence="3">
    <location>
        <begin position="42"/>
        <end position="179"/>
    </location>
</feature>
<dbReference type="Pfam" id="PF00675">
    <property type="entry name" value="Peptidase_M16"/>
    <property type="match status" value="1"/>
</dbReference>
<dbReference type="SUPFAM" id="SSF63411">
    <property type="entry name" value="LuxS/MPP-like metallohydrolase"/>
    <property type="match status" value="2"/>
</dbReference>
<evidence type="ECO:0000256" key="2">
    <source>
        <dbReference type="SAM" id="SignalP"/>
    </source>
</evidence>
<protein>
    <submittedName>
        <fullName evidence="5">Peptidase M16</fullName>
    </submittedName>
</protein>
<evidence type="ECO:0000313" key="6">
    <source>
        <dbReference type="Proteomes" id="UP000239590"/>
    </source>
</evidence>
<dbReference type="InterPro" id="IPR011765">
    <property type="entry name" value="Pept_M16_N"/>
</dbReference>
<dbReference type="OrthoDB" id="9811314at2"/>
<dbReference type="InterPro" id="IPR011249">
    <property type="entry name" value="Metalloenz_LuxS/M16"/>
</dbReference>
<feature type="chain" id="PRO_5015716197" evidence="2">
    <location>
        <begin position="21"/>
        <end position="438"/>
    </location>
</feature>
<dbReference type="GO" id="GO:0046872">
    <property type="term" value="F:metal ion binding"/>
    <property type="evidence" value="ECO:0007669"/>
    <property type="project" value="InterPro"/>
</dbReference>
<dbReference type="PANTHER" id="PTHR11851:SF49">
    <property type="entry name" value="MITOCHONDRIAL-PROCESSING PEPTIDASE SUBUNIT ALPHA"/>
    <property type="match status" value="1"/>
</dbReference>
<dbReference type="Pfam" id="PF05193">
    <property type="entry name" value="Peptidase_M16_C"/>
    <property type="match status" value="1"/>
</dbReference>
<dbReference type="InterPro" id="IPR007863">
    <property type="entry name" value="Peptidase_M16_C"/>
</dbReference>
<dbReference type="RefSeq" id="WP_104709703.1">
    <property type="nucleotide sequence ID" value="NZ_PTRA01000001.1"/>
</dbReference>
<keyword evidence="2" id="KW-0732">Signal</keyword>
<sequence length="438" mass="50083">MLKRFCMWGLAFWLSVPAFAQLKPEDVQSFTLKNGMKIFVLEDHSIPNANMYLFWNVGSRNEKQGITGLSHFFEHMMFNGAKKYGPKQFDQVMEFNGGQNNAYTSQDMTVYTDFFPATALESIFDLEADRIRDLALDPKMIESERGVVHSEYTTGLENSPEEELDQAMLSVAFSQHPYMWSVIGYESDILNWKREDLVNYFKTYYAPNNAITFIIGDVKLADVKRLAEQYFEPIPVLAPAPPVVHNKEPEQKGERRVMVNRDVPSPYVQIAYHTPEARHPDYYALDLLSAILSRGQSSRLYKALVDTQIASEAYTSFAPSIDPYLFSFTAQASDGKTADTLEAALLAEVDKVVKTGVTEAELEKVKNQKVMDFYRSIQTNNGKANTLGRYERYFGDYRKFFTASEDYRKVTVADIQRVAKTYFKKSNRTVGVLQKETE</sequence>
<name>A0A2S7IL91_9BACT</name>
<dbReference type="Proteomes" id="UP000239590">
    <property type="component" value="Unassembled WGS sequence"/>
</dbReference>
<comment type="similarity">
    <text evidence="1">Belongs to the peptidase M16 family.</text>
</comment>
<dbReference type="Gene3D" id="3.30.830.10">
    <property type="entry name" value="Metalloenzyme, LuxS/M16 peptidase-like"/>
    <property type="match status" value="2"/>
</dbReference>
<keyword evidence="6" id="KW-1185">Reference proteome</keyword>
<evidence type="ECO:0000259" key="3">
    <source>
        <dbReference type="Pfam" id="PF00675"/>
    </source>
</evidence>
<evidence type="ECO:0000259" key="4">
    <source>
        <dbReference type="Pfam" id="PF05193"/>
    </source>
</evidence>
<gene>
    <name evidence="5" type="ORF">C5O19_02095</name>
</gene>
<reference evidence="6" key="1">
    <citation type="submission" date="2018-02" db="EMBL/GenBank/DDBJ databases">
        <title>Genome sequencing of Solimonas sp. HR-BB.</title>
        <authorList>
            <person name="Lee Y."/>
            <person name="Jeon C.O."/>
        </authorList>
    </citation>
    <scope>NUCLEOTIDE SEQUENCE [LARGE SCALE GENOMIC DNA]</scope>
    <source>
        <strain evidence="6">HR-U</strain>
    </source>
</reference>
<comment type="caution">
    <text evidence="5">The sequence shown here is derived from an EMBL/GenBank/DDBJ whole genome shotgun (WGS) entry which is preliminary data.</text>
</comment>
<accession>A0A2S7IL91</accession>
<dbReference type="InterPro" id="IPR050361">
    <property type="entry name" value="MPP/UQCRC_Complex"/>
</dbReference>
<feature type="signal peptide" evidence="2">
    <location>
        <begin position="1"/>
        <end position="20"/>
    </location>
</feature>
<proteinExistence type="inferred from homology"/>
<dbReference type="EMBL" id="PTRA01000001">
    <property type="protein sequence ID" value="PQA58487.1"/>
    <property type="molecule type" value="Genomic_DNA"/>
</dbReference>